<dbReference type="InterPro" id="IPR050188">
    <property type="entry name" value="RluA_PseudoU_synthase"/>
</dbReference>
<name>A0AAU7DT01_9MICO</name>
<dbReference type="PANTHER" id="PTHR21600">
    <property type="entry name" value="MITOCHONDRIAL RNA PSEUDOURIDINE SYNTHASE"/>
    <property type="match status" value="1"/>
</dbReference>
<dbReference type="GO" id="GO:0000455">
    <property type="term" value="P:enzyme-directed rRNA pseudouridine synthesis"/>
    <property type="evidence" value="ECO:0007669"/>
    <property type="project" value="TreeGrafter"/>
</dbReference>
<dbReference type="InterPro" id="IPR020103">
    <property type="entry name" value="PsdUridine_synth_cat_dom_sf"/>
</dbReference>
<dbReference type="InterPro" id="IPR006224">
    <property type="entry name" value="PsdUridine_synth_RluA-like_CS"/>
</dbReference>
<gene>
    <name evidence="5" type="ORF">V5R04_10130</name>
</gene>
<dbReference type="EMBL" id="CP146203">
    <property type="protein sequence ID" value="XBH20591.1"/>
    <property type="molecule type" value="Genomic_DNA"/>
</dbReference>
<organism evidence="5">
    <name type="scientific">Jonesiaceae bacterium BS-20</name>
    <dbReference type="NCBI Taxonomy" id="3120821"/>
    <lineage>
        <taxon>Bacteria</taxon>
        <taxon>Bacillati</taxon>
        <taxon>Actinomycetota</taxon>
        <taxon>Actinomycetes</taxon>
        <taxon>Micrococcales</taxon>
        <taxon>Jonesiaceae</taxon>
    </lineage>
</organism>
<protein>
    <recommendedName>
        <fullName evidence="2">RNA pseudouridylate synthase</fullName>
    </recommendedName>
    <alternativeName>
        <fullName evidence="3">RNA-uridine isomerase</fullName>
    </alternativeName>
</protein>
<dbReference type="PANTHER" id="PTHR21600:SF84">
    <property type="entry name" value="PSEUDOURIDINE SYNTHASE RSUA_RLUA-LIKE DOMAIN-CONTAINING PROTEIN"/>
    <property type="match status" value="1"/>
</dbReference>
<dbReference type="GO" id="GO:0003723">
    <property type="term" value="F:RNA binding"/>
    <property type="evidence" value="ECO:0007669"/>
    <property type="project" value="InterPro"/>
</dbReference>
<evidence type="ECO:0000256" key="3">
    <source>
        <dbReference type="ARBA" id="ARBA00033164"/>
    </source>
</evidence>
<dbReference type="Pfam" id="PF00849">
    <property type="entry name" value="PseudoU_synth_2"/>
    <property type="match status" value="1"/>
</dbReference>
<reference evidence="5" key="1">
    <citation type="submission" date="2024-02" db="EMBL/GenBank/DDBJ databases">
        <title>Tomenella chthoni gen. nov. sp. nov., a member of the family Jonesiaceae isolated from bat guano.</title>
        <authorList>
            <person name="Miller S.L."/>
            <person name="King J."/>
            <person name="Sankaranarayanan K."/>
            <person name="Lawson P.A."/>
        </authorList>
    </citation>
    <scope>NUCLEOTIDE SEQUENCE</scope>
    <source>
        <strain evidence="5">BS-20</strain>
    </source>
</reference>
<evidence type="ECO:0000256" key="2">
    <source>
        <dbReference type="ARBA" id="ARBA00031870"/>
    </source>
</evidence>
<dbReference type="InterPro" id="IPR006145">
    <property type="entry name" value="PsdUridine_synth_RsuA/RluA"/>
</dbReference>
<evidence type="ECO:0000259" key="4">
    <source>
        <dbReference type="Pfam" id="PF00849"/>
    </source>
</evidence>
<dbReference type="GO" id="GO:0140098">
    <property type="term" value="F:catalytic activity, acting on RNA"/>
    <property type="evidence" value="ECO:0007669"/>
    <property type="project" value="UniProtKB-ARBA"/>
</dbReference>
<dbReference type="PROSITE" id="PS01129">
    <property type="entry name" value="PSI_RLU"/>
    <property type="match status" value="1"/>
</dbReference>
<dbReference type="GO" id="GO:0009982">
    <property type="term" value="F:pseudouridine synthase activity"/>
    <property type="evidence" value="ECO:0007669"/>
    <property type="project" value="InterPro"/>
</dbReference>
<evidence type="ECO:0000313" key="5">
    <source>
        <dbReference type="EMBL" id="XBH20591.1"/>
    </source>
</evidence>
<dbReference type="Gene3D" id="3.30.2350.10">
    <property type="entry name" value="Pseudouridine synthase"/>
    <property type="match status" value="1"/>
</dbReference>
<accession>A0AAU7DT01</accession>
<comment type="catalytic activity">
    <reaction evidence="1">
        <text>a uridine in RNA = a pseudouridine in RNA</text>
        <dbReference type="Rhea" id="RHEA:48348"/>
        <dbReference type="Rhea" id="RHEA-COMP:12068"/>
        <dbReference type="Rhea" id="RHEA-COMP:12069"/>
        <dbReference type="ChEBI" id="CHEBI:65314"/>
        <dbReference type="ChEBI" id="CHEBI:65315"/>
    </reaction>
</comment>
<proteinExistence type="predicted"/>
<sequence length="319" mass="35887">MGRKKQPAPLPIRDGLNPVRLQMPHPQPGDPVPAATVIGYLQDRFAYDAVNLAAKMAAGEIVDELGRKYTMDSPYRAGSLIFLYRDPVPEKRVPYEIEIIHEDDDLLVIDKPHFLATTPKGAYIVESALVRLRRQFGIDELSPAHRLDRLTAGVLVFTKRAELRRAYHEMFAHRTVLKSYQAVAGVRDGLELPATVRTRIHKERGVMQAETVAGEPNTETLVTLAAQKTVDPAGHCGHEVIGLYDLFPHTGKTHQLRLHMAGLGVGILHDNYYPEFYQVEMDDYRNPLQLLAKTIEFDDPVTGATRKFTSSRTLSMWQD</sequence>
<feature type="domain" description="Pseudouridine synthase RsuA/RluA-like" evidence="4">
    <location>
        <begin position="105"/>
        <end position="261"/>
    </location>
</feature>
<dbReference type="AlphaFoldDB" id="A0AAU7DT01"/>
<dbReference type="SUPFAM" id="SSF55120">
    <property type="entry name" value="Pseudouridine synthase"/>
    <property type="match status" value="1"/>
</dbReference>
<evidence type="ECO:0000256" key="1">
    <source>
        <dbReference type="ARBA" id="ARBA00000073"/>
    </source>
</evidence>